<accession>A0A9Q0K1T2</accession>
<feature type="region of interest" description="Disordered" evidence="1">
    <location>
        <begin position="1"/>
        <end position="42"/>
    </location>
</feature>
<organism evidence="4 5">
    <name type="scientific">Protea cynaroides</name>
    <dbReference type="NCBI Taxonomy" id="273540"/>
    <lineage>
        <taxon>Eukaryota</taxon>
        <taxon>Viridiplantae</taxon>
        <taxon>Streptophyta</taxon>
        <taxon>Embryophyta</taxon>
        <taxon>Tracheophyta</taxon>
        <taxon>Spermatophyta</taxon>
        <taxon>Magnoliopsida</taxon>
        <taxon>Proteales</taxon>
        <taxon>Proteaceae</taxon>
        <taxon>Protea</taxon>
    </lineage>
</organism>
<dbReference type="EMBL" id="JAMYWD010000010">
    <property type="protein sequence ID" value="KAJ4958820.1"/>
    <property type="molecule type" value="Genomic_DNA"/>
</dbReference>
<feature type="domain" description="DUF7880" evidence="3">
    <location>
        <begin position="433"/>
        <end position="524"/>
    </location>
</feature>
<sequence>MVSSSISTPIRLPATNPLPQPLVPAVNPLPQSPVPRTQPQPQPQALIKTYTQPWISSFQHSPTTRFYLPGKDPPLAKELSIVEKFLPLQLAMDHTSVASKTSVTSTSTLMETKSPSIVKSRRRAEMYGTEPSRCKRRQLFLLVYASTNDDLPNIELWVGLKPPLLLPERVRLGHVALLVLDQADDSDVVSQMQHILESNRSSTVSDQIYHDSHKMGFFQVLIHRKINCKDLRNGIFRSDNAKWKEQRPCKIVRSISKGFRISMDERDQPMDAVFLDELCSGIAYKSNRHKVVMSLENYATMKEGRAEASIVMFGALDELFKKIGKRPRDIGVLVTTSLGLQVDLEALRMEKLEVAEKKTMYIEGFLSNHVRHRTGNRTGSPNSNKIDRKDWQRDLLDSIMAFFQQEKSAFEVNFLCCLLRSVISYGVGEKRQKVYVPILLLNPSQTREIEKTWESQRPPYATCHALWHSGPAVSLRVTATQYTSEVITGKAGFAFGDVDHYFRLLEELDPMLLRASRNDPKISGSATLDYFIIGISSFFNGHEWLLEWAPMLAVASFGKYGSSKPTGGKTEVRFQERVKNLKGSFGVLPFGVESIVEQWNKGRWTSLVLFQRLGYPTGSWRWWFDKTISGTTHPLIDGPTVYSNACDGNLDTLTTALDKSQFVMLLIRFFGLLLLSSLMNKVQE</sequence>
<feature type="compositionally biased region" description="Pro residues" evidence="1">
    <location>
        <begin position="30"/>
        <end position="42"/>
    </location>
</feature>
<dbReference type="AlphaFoldDB" id="A0A9Q0K1T2"/>
<keyword evidence="5" id="KW-1185">Reference proteome</keyword>
<dbReference type="Proteomes" id="UP001141806">
    <property type="component" value="Unassembled WGS sequence"/>
</dbReference>
<evidence type="ECO:0000259" key="3">
    <source>
        <dbReference type="Pfam" id="PF25306"/>
    </source>
</evidence>
<dbReference type="PANTHER" id="PTHR36014">
    <property type="entry name" value="OS03G0176600 PROTEIN"/>
    <property type="match status" value="1"/>
</dbReference>
<evidence type="ECO:0000259" key="2">
    <source>
        <dbReference type="Pfam" id="PF08392"/>
    </source>
</evidence>
<gene>
    <name evidence="4" type="ORF">NE237_025931</name>
</gene>
<dbReference type="Pfam" id="PF08392">
    <property type="entry name" value="FAE1_CUT1_RppA"/>
    <property type="match status" value="1"/>
</dbReference>
<proteinExistence type="predicted"/>
<reference evidence="4" key="1">
    <citation type="journal article" date="2023" name="Plant J.">
        <title>The genome of the king protea, Protea cynaroides.</title>
        <authorList>
            <person name="Chang J."/>
            <person name="Duong T.A."/>
            <person name="Schoeman C."/>
            <person name="Ma X."/>
            <person name="Roodt D."/>
            <person name="Barker N."/>
            <person name="Li Z."/>
            <person name="Van de Peer Y."/>
            <person name="Mizrachi E."/>
        </authorList>
    </citation>
    <scope>NUCLEOTIDE SEQUENCE</scope>
    <source>
        <tissue evidence="4">Young leaves</tissue>
    </source>
</reference>
<name>A0A9Q0K1T2_9MAGN</name>
<dbReference type="GO" id="GO:0006633">
    <property type="term" value="P:fatty acid biosynthetic process"/>
    <property type="evidence" value="ECO:0007669"/>
    <property type="project" value="InterPro"/>
</dbReference>
<feature type="domain" description="FAE" evidence="2">
    <location>
        <begin position="280"/>
        <end position="336"/>
    </location>
</feature>
<evidence type="ECO:0000256" key="1">
    <source>
        <dbReference type="SAM" id="MobiDB-lite"/>
    </source>
</evidence>
<dbReference type="Pfam" id="PF25306">
    <property type="entry name" value="DUF7880"/>
    <property type="match status" value="1"/>
</dbReference>
<dbReference type="InterPro" id="IPR057202">
    <property type="entry name" value="DUF7880"/>
</dbReference>
<dbReference type="GO" id="GO:0016747">
    <property type="term" value="F:acyltransferase activity, transferring groups other than amino-acyl groups"/>
    <property type="evidence" value="ECO:0007669"/>
    <property type="project" value="InterPro"/>
</dbReference>
<comment type="caution">
    <text evidence="4">The sequence shown here is derived from an EMBL/GenBank/DDBJ whole genome shotgun (WGS) entry which is preliminary data.</text>
</comment>
<dbReference type="InterPro" id="IPR013601">
    <property type="entry name" value="FAE1_typ3_polyketide_synth"/>
</dbReference>
<evidence type="ECO:0000313" key="5">
    <source>
        <dbReference type="Proteomes" id="UP001141806"/>
    </source>
</evidence>
<protein>
    <submittedName>
        <fullName evidence="4">Uncharacterized protein</fullName>
    </submittedName>
</protein>
<dbReference type="PANTHER" id="PTHR36014:SF1">
    <property type="entry name" value="OS03G0176700 PROTEIN"/>
    <property type="match status" value="1"/>
</dbReference>
<dbReference type="GO" id="GO:0016020">
    <property type="term" value="C:membrane"/>
    <property type="evidence" value="ECO:0007669"/>
    <property type="project" value="InterPro"/>
</dbReference>
<evidence type="ECO:0000313" key="4">
    <source>
        <dbReference type="EMBL" id="KAJ4958820.1"/>
    </source>
</evidence>